<feature type="transmembrane region" description="Helical" evidence="1">
    <location>
        <begin position="20"/>
        <end position="46"/>
    </location>
</feature>
<dbReference type="InterPro" id="IPR001646">
    <property type="entry name" value="5peptide_repeat"/>
</dbReference>
<dbReference type="PATRIC" id="fig|1115803.3.peg.1837"/>
<reference evidence="2 3" key="1">
    <citation type="submission" date="2012-07" db="EMBL/GenBank/DDBJ databases">
        <authorList>
            <person name="Durkin A.S."/>
            <person name="McCorrison J."/>
            <person name="Torralba M."/>
            <person name="Gillis M."/>
            <person name="Methe B."/>
            <person name="Sutton G."/>
            <person name="Nelson K.E."/>
        </authorList>
    </citation>
    <scope>NUCLEOTIDE SEQUENCE [LARGE SCALE GENOMIC DNA]</scope>
    <source>
        <strain evidence="3">ATCC 12104 / DSM 43013 / CCUG 2238 / JCM 8349 / NCTC 10301 / Howell 279</strain>
    </source>
</reference>
<dbReference type="RefSeq" id="WP_003783988.1">
    <property type="nucleotide sequence ID" value="NZ_ALJK01000155.1"/>
</dbReference>
<dbReference type="Proteomes" id="UP000007814">
    <property type="component" value="Unassembled WGS sequence"/>
</dbReference>
<protein>
    <submittedName>
        <fullName evidence="2">Pentapeptide repeat protein</fullName>
    </submittedName>
</protein>
<keyword evidence="1" id="KW-0812">Transmembrane</keyword>
<evidence type="ECO:0000256" key="1">
    <source>
        <dbReference type="SAM" id="Phobius"/>
    </source>
</evidence>
<dbReference type="Gene3D" id="2.160.20.80">
    <property type="entry name" value="E3 ubiquitin-protein ligase SopA"/>
    <property type="match status" value="2"/>
</dbReference>
<dbReference type="eggNOG" id="COG1357">
    <property type="taxonomic scope" value="Bacteria"/>
</dbReference>
<dbReference type="EMBL" id="ALJK01000155">
    <property type="protein sequence ID" value="EJN84294.1"/>
    <property type="molecule type" value="Genomic_DNA"/>
</dbReference>
<name>J3JJ96_ACTNH</name>
<sequence length="503" mass="56188">MSINLRWRQFASWRRKNGLFCAIVSWIIIAIIAYTLLSAIWGYGHGWSRILAGWHIGATHDPLERIKVTLTALGGVGAVGYLVIKYRERAALERGEADEKLVRAVQQLGDASPQVRIAGVYALADVADTYEGPYHQRVVDILCGYLRTDRLLKDANGDTRYATNDDGTPNYDQPLSADGAVESTILSVLDSHLKTVSENDTKENASPGPWSHCTLNLHGATLTESIQFTGSHIGAFNVQDIKFAGHISFQDSVFANCAIFINSIFTQGVNFGNVRFDRQAIFSDATLKKKVNFTGTRFSDVYFDGSTFENKISFTLATFTANVTFEAINCEKEIQFRGVTFPGYVNLKRATFRQFADFTGVTFGGETILEYAKFKHGVLFLGAIFVHDTIFSNAEFNNSTDFTGTIFKQRSNFTGVTFNGDTSMWGVTFAHESIFHKVTFKYSVSFRRATFPRGANFMGSFFLNDVDFWETKLESNSKHNEVDHFLNANFNPSPDVSLFFPKA</sequence>
<keyword evidence="1" id="KW-1133">Transmembrane helix</keyword>
<organism evidence="2 3">
    <name type="scientific">Actinomyces naeslundii (strain ATCC 12104 / DSM 43013 / CCUG 2238 / JCM 8349 / NCTC 10301 / Howell 279)</name>
    <dbReference type="NCBI Taxonomy" id="1115803"/>
    <lineage>
        <taxon>Bacteria</taxon>
        <taxon>Bacillati</taxon>
        <taxon>Actinomycetota</taxon>
        <taxon>Actinomycetes</taxon>
        <taxon>Actinomycetales</taxon>
        <taxon>Actinomycetaceae</taxon>
        <taxon>Actinomyces</taxon>
    </lineage>
</organism>
<proteinExistence type="predicted"/>
<accession>J3JJ96</accession>
<dbReference type="AlphaFoldDB" id="J3JJ96"/>
<evidence type="ECO:0000313" key="3">
    <source>
        <dbReference type="Proteomes" id="UP000007814"/>
    </source>
</evidence>
<dbReference type="Pfam" id="PF13576">
    <property type="entry name" value="Pentapeptide_3"/>
    <property type="match status" value="2"/>
</dbReference>
<keyword evidence="1" id="KW-0472">Membrane</keyword>
<evidence type="ECO:0000313" key="2">
    <source>
        <dbReference type="EMBL" id="EJN84294.1"/>
    </source>
</evidence>
<gene>
    <name evidence="2" type="ORF">HMPREF1129_0885</name>
</gene>
<comment type="caution">
    <text evidence="2">The sequence shown here is derived from an EMBL/GenBank/DDBJ whole genome shotgun (WGS) entry which is preliminary data.</text>
</comment>